<organism evidence="1">
    <name type="scientific">Leviviridae sp</name>
    <dbReference type="NCBI Taxonomy" id="2027243"/>
    <lineage>
        <taxon>Viruses</taxon>
        <taxon>Riboviria</taxon>
        <taxon>Orthornavirae</taxon>
        <taxon>Lenarviricota</taxon>
        <taxon>Leviviricetes</taxon>
        <taxon>Norzivirales</taxon>
        <taxon>Fiersviridae</taxon>
    </lineage>
</organism>
<accession>A0A514CYW4</accession>
<reference evidence="1" key="1">
    <citation type="submission" date="2019-05" db="EMBL/GenBank/DDBJ databases">
        <title>Metatranscriptomic reconstruction reveals RNA viruses with the potential to shape carbon cycling in soil.</title>
        <authorList>
            <person name="Starr E.P."/>
            <person name="Nuccio E."/>
            <person name="Pett-Ridge J."/>
            <person name="Banfield J.F."/>
            <person name="Firestone M.K."/>
        </authorList>
    </citation>
    <scope>NUCLEOTIDE SEQUENCE</scope>
    <source>
        <strain evidence="1">H4_Rhizo_43_scaffold_269</strain>
    </source>
</reference>
<protein>
    <submittedName>
        <fullName evidence="1">Uncharacterized protein</fullName>
    </submittedName>
</protein>
<evidence type="ECO:0000313" key="1">
    <source>
        <dbReference type="EMBL" id="QDH86557.1"/>
    </source>
</evidence>
<dbReference type="EMBL" id="MN032757">
    <property type="protein sequence ID" value="QDH86557.1"/>
    <property type="molecule type" value="Genomic_RNA"/>
</dbReference>
<gene>
    <name evidence="1" type="ORF">H4Rhizo43269_000002</name>
</gene>
<proteinExistence type="predicted"/>
<sequence length="157" mass="16283">MTILLTTPITGGAQTGFTSPTYTIVLDRAPDASTGIQHAVTALGGTQVGVRTHTPSDPFTVTFEKPRAFQTLNGLQSGLTGLYGKVGENVYKARVRKGGNIAANNLPRLMTCEAIVRIPAGAESYDAANVRAMISALVGALNQVSAGMGDTYVTGVL</sequence>
<name>A0A514CYW4_9VIRU</name>